<name>A0A917GYK7_9BACL</name>
<organism evidence="1 2">
    <name type="scientific">Paenibacillus radicis</name>
    <name type="common">ex Gao et al. 2016</name>
    <dbReference type="NCBI Taxonomy" id="1737354"/>
    <lineage>
        <taxon>Bacteria</taxon>
        <taxon>Bacillati</taxon>
        <taxon>Bacillota</taxon>
        <taxon>Bacilli</taxon>
        <taxon>Bacillales</taxon>
        <taxon>Paenibacillaceae</taxon>
        <taxon>Paenibacillus</taxon>
    </lineage>
</organism>
<dbReference type="EMBL" id="BMHY01000002">
    <property type="protein sequence ID" value="GGG61508.1"/>
    <property type="molecule type" value="Genomic_DNA"/>
</dbReference>
<evidence type="ECO:0000313" key="2">
    <source>
        <dbReference type="Proteomes" id="UP000600247"/>
    </source>
</evidence>
<accession>A0A917GYK7</accession>
<keyword evidence="2" id="KW-1185">Reference proteome</keyword>
<dbReference type="Proteomes" id="UP000600247">
    <property type="component" value="Unassembled WGS sequence"/>
</dbReference>
<proteinExistence type="predicted"/>
<comment type="caution">
    <text evidence="1">The sequence shown here is derived from an EMBL/GenBank/DDBJ whole genome shotgun (WGS) entry which is preliminary data.</text>
</comment>
<dbReference type="RefSeq" id="WP_188888199.1">
    <property type="nucleotide sequence ID" value="NZ_BMHY01000002.1"/>
</dbReference>
<reference evidence="1 2" key="1">
    <citation type="journal article" date="2014" name="Int. J. Syst. Evol. Microbiol.">
        <title>Complete genome sequence of Corynebacterium casei LMG S-19264T (=DSM 44701T), isolated from a smear-ripened cheese.</title>
        <authorList>
            <consortium name="US DOE Joint Genome Institute (JGI-PGF)"/>
            <person name="Walter F."/>
            <person name="Albersmeier A."/>
            <person name="Kalinowski J."/>
            <person name="Ruckert C."/>
        </authorList>
    </citation>
    <scope>NUCLEOTIDE SEQUENCE [LARGE SCALE GENOMIC DNA]</scope>
    <source>
        <strain evidence="1 2">CGMCC 1.15286</strain>
    </source>
</reference>
<sequence>MTKATTFCKVTGDLNNGELLFRIGKWKLLIETNRYYEIKPETGAVKRLYKEKLNTICEESKHFAHGFLSCSVFCREDHIHDMKLQIIHKLESNIQTYLNELALNQLAIQKQYHQLQLAGSPGEN</sequence>
<protein>
    <submittedName>
        <fullName evidence="1">Uncharacterized protein</fullName>
    </submittedName>
</protein>
<evidence type="ECO:0000313" key="1">
    <source>
        <dbReference type="EMBL" id="GGG61508.1"/>
    </source>
</evidence>
<dbReference type="AlphaFoldDB" id="A0A917GYK7"/>
<gene>
    <name evidence="1" type="ORF">GCM10010918_13780</name>
</gene>